<organism evidence="3 4">
    <name type="scientific">Desulfobacula phenolica</name>
    <dbReference type="NCBI Taxonomy" id="90732"/>
    <lineage>
        <taxon>Bacteria</taxon>
        <taxon>Pseudomonadati</taxon>
        <taxon>Thermodesulfobacteriota</taxon>
        <taxon>Desulfobacteria</taxon>
        <taxon>Desulfobacterales</taxon>
        <taxon>Desulfobacteraceae</taxon>
        <taxon>Desulfobacula</taxon>
    </lineage>
</organism>
<name>A0A1H2IG75_9BACT</name>
<dbReference type="InterPro" id="IPR014729">
    <property type="entry name" value="Rossmann-like_a/b/a_fold"/>
</dbReference>
<dbReference type="Proteomes" id="UP000199608">
    <property type="component" value="Unassembled WGS sequence"/>
</dbReference>
<dbReference type="AlphaFoldDB" id="A0A1H2IG75"/>
<dbReference type="RefSeq" id="WP_092235622.1">
    <property type="nucleotide sequence ID" value="NZ_FNLL01000008.1"/>
</dbReference>
<dbReference type="PRINTS" id="PR01438">
    <property type="entry name" value="UNVRSLSTRESS"/>
</dbReference>
<evidence type="ECO:0000256" key="1">
    <source>
        <dbReference type="ARBA" id="ARBA00008791"/>
    </source>
</evidence>
<dbReference type="CDD" id="cd00293">
    <property type="entry name" value="USP-like"/>
    <property type="match status" value="1"/>
</dbReference>
<dbReference type="InterPro" id="IPR006016">
    <property type="entry name" value="UspA"/>
</dbReference>
<feature type="domain" description="UspA" evidence="2">
    <location>
        <begin position="3"/>
        <end position="140"/>
    </location>
</feature>
<dbReference type="Pfam" id="PF00582">
    <property type="entry name" value="Usp"/>
    <property type="match status" value="1"/>
</dbReference>
<accession>A0A1H2IG75</accession>
<evidence type="ECO:0000313" key="4">
    <source>
        <dbReference type="Proteomes" id="UP000199608"/>
    </source>
</evidence>
<evidence type="ECO:0000313" key="3">
    <source>
        <dbReference type="EMBL" id="SDU42975.1"/>
    </source>
</evidence>
<sequence>MNIKTILNPIDGSDHSIRSTRHAIELAKLLDARIVLLHCHARFPIVLAEPYFQQAIDEINKASEELVQPFIELLEQENVKFDVRILEGAPGNKIPDVAVIEKIDLIVMGSRGVSDFTGLLLGSVAHQVIQKAQCPVFITK</sequence>
<proteinExistence type="inferred from homology"/>
<dbReference type="SUPFAM" id="SSF52402">
    <property type="entry name" value="Adenine nucleotide alpha hydrolases-like"/>
    <property type="match status" value="1"/>
</dbReference>
<dbReference type="Gene3D" id="3.40.50.620">
    <property type="entry name" value="HUPs"/>
    <property type="match status" value="1"/>
</dbReference>
<protein>
    <submittedName>
        <fullName evidence="3">Nucleotide-binding universal stress protein, UspA family</fullName>
    </submittedName>
</protein>
<dbReference type="PANTHER" id="PTHR46268">
    <property type="entry name" value="STRESS RESPONSE PROTEIN NHAX"/>
    <property type="match status" value="1"/>
</dbReference>
<dbReference type="PANTHER" id="PTHR46268:SF6">
    <property type="entry name" value="UNIVERSAL STRESS PROTEIN UP12"/>
    <property type="match status" value="1"/>
</dbReference>
<gene>
    <name evidence="3" type="ORF">SAMN04487931_108156</name>
</gene>
<dbReference type="InterPro" id="IPR006015">
    <property type="entry name" value="Universal_stress_UspA"/>
</dbReference>
<evidence type="ECO:0000259" key="2">
    <source>
        <dbReference type="Pfam" id="PF00582"/>
    </source>
</evidence>
<reference evidence="4" key="1">
    <citation type="submission" date="2016-10" db="EMBL/GenBank/DDBJ databases">
        <authorList>
            <person name="Varghese N."/>
            <person name="Submissions S."/>
        </authorList>
    </citation>
    <scope>NUCLEOTIDE SEQUENCE [LARGE SCALE GENOMIC DNA]</scope>
    <source>
        <strain evidence="4">DSM 3384</strain>
    </source>
</reference>
<comment type="similarity">
    <text evidence="1">Belongs to the universal stress protein A family.</text>
</comment>
<keyword evidence="4" id="KW-1185">Reference proteome</keyword>
<dbReference type="EMBL" id="FNLL01000008">
    <property type="protein sequence ID" value="SDU42975.1"/>
    <property type="molecule type" value="Genomic_DNA"/>
</dbReference>